<accession>A0A840EMD4</accession>
<dbReference type="Proteomes" id="UP000551501">
    <property type="component" value="Unassembled WGS sequence"/>
</dbReference>
<dbReference type="AlphaFoldDB" id="A0A840EMD4"/>
<dbReference type="RefSeq" id="WP_183369122.1">
    <property type="nucleotide sequence ID" value="NZ_BAABHL010000112.1"/>
</dbReference>
<feature type="DNA-binding region" description="H-T-H motif" evidence="4">
    <location>
        <begin position="38"/>
        <end position="57"/>
    </location>
</feature>
<dbReference type="InterPro" id="IPR036271">
    <property type="entry name" value="Tet_transcr_reg_TetR-rel_C_sf"/>
</dbReference>
<keyword evidence="2 4" id="KW-0238">DNA-binding</keyword>
<evidence type="ECO:0000313" key="6">
    <source>
        <dbReference type="EMBL" id="MBB4133945.1"/>
    </source>
</evidence>
<reference evidence="6 7" key="1">
    <citation type="submission" date="2020-08" db="EMBL/GenBank/DDBJ databases">
        <title>Sequencing the genomes of 1000 actinobacteria strains.</title>
        <authorList>
            <person name="Klenk H.-P."/>
        </authorList>
    </citation>
    <scope>NUCLEOTIDE SEQUENCE [LARGE SCALE GENOMIC DNA]</scope>
    <source>
        <strain evidence="6 7">DSM 45298</strain>
    </source>
</reference>
<keyword evidence="7" id="KW-1185">Reference proteome</keyword>
<evidence type="ECO:0000256" key="4">
    <source>
        <dbReference type="PROSITE-ProRule" id="PRU00335"/>
    </source>
</evidence>
<comment type="caution">
    <text evidence="6">The sequence shown here is derived from an EMBL/GenBank/DDBJ whole genome shotgun (WGS) entry which is preliminary data.</text>
</comment>
<protein>
    <submittedName>
        <fullName evidence="6">AcrR family transcriptional regulator</fullName>
    </submittedName>
</protein>
<dbReference type="EMBL" id="JACIFP010000001">
    <property type="protein sequence ID" value="MBB4133945.1"/>
    <property type="molecule type" value="Genomic_DNA"/>
</dbReference>
<dbReference type="PANTHER" id="PTHR47506">
    <property type="entry name" value="TRANSCRIPTIONAL REGULATORY PROTEIN"/>
    <property type="match status" value="1"/>
</dbReference>
<dbReference type="InterPro" id="IPR011075">
    <property type="entry name" value="TetR_C"/>
</dbReference>
<dbReference type="Gene3D" id="1.10.10.60">
    <property type="entry name" value="Homeodomain-like"/>
    <property type="match status" value="1"/>
</dbReference>
<keyword evidence="1" id="KW-0805">Transcription regulation</keyword>
<evidence type="ECO:0000256" key="2">
    <source>
        <dbReference type="ARBA" id="ARBA00023125"/>
    </source>
</evidence>
<dbReference type="Gene3D" id="1.10.357.10">
    <property type="entry name" value="Tetracycline Repressor, domain 2"/>
    <property type="match status" value="1"/>
</dbReference>
<feature type="domain" description="HTH tetR-type" evidence="5">
    <location>
        <begin position="15"/>
        <end position="75"/>
    </location>
</feature>
<evidence type="ECO:0000313" key="7">
    <source>
        <dbReference type="Proteomes" id="UP000551501"/>
    </source>
</evidence>
<dbReference type="PANTHER" id="PTHR47506:SF6">
    <property type="entry name" value="HTH-TYPE TRANSCRIPTIONAL REPRESSOR NEMR"/>
    <property type="match status" value="1"/>
</dbReference>
<dbReference type="SUPFAM" id="SSF46689">
    <property type="entry name" value="Homeodomain-like"/>
    <property type="match status" value="1"/>
</dbReference>
<name>A0A840EMD4_9ACTN</name>
<gene>
    <name evidence="6" type="ORF">BKA16_000497</name>
</gene>
<proteinExistence type="predicted"/>
<dbReference type="Pfam" id="PF16925">
    <property type="entry name" value="TetR_C_13"/>
    <property type="match status" value="1"/>
</dbReference>
<organism evidence="6 7">
    <name type="scientific">Gordonia humi</name>
    <dbReference type="NCBI Taxonomy" id="686429"/>
    <lineage>
        <taxon>Bacteria</taxon>
        <taxon>Bacillati</taxon>
        <taxon>Actinomycetota</taxon>
        <taxon>Actinomycetes</taxon>
        <taxon>Mycobacteriales</taxon>
        <taxon>Gordoniaceae</taxon>
        <taxon>Gordonia</taxon>
    </lineage>
</organism>
<sequence length="195" mass="21173">MSPESTTDGRRARGDLTRRTVARKAADIATTHGLDSITVGSLAKATGLSKSGILTVFGDRESIQVAAVAEARRVYLDAVIAPVWMREPGRERLRAILDRWCSYLRAEVFPGGCFIVAGTAEYGGREGPVADAIRALKREWLDLLESELTVAGAVNPRRDAFRMDAFLCAANTHRELFGADDVLDQARELAAEIIG</sequence>
<evidence type="ECO:0000259" key="5">
    <source>
        <dbReference type="PROSITE" id="PS50977"/>
    </source>
</evidence>
<dbReference type="SUPFAM" id="SSF48498">
    <property type="entry name" value="Tetracyclin repressor-like, C-terminal domain"/>
    <property type="match status" value="1"/>
</dbReference>
<evidence type="ECO:0000256" key="3">
    <source>
        <dbReference type="ARBA" id="ARBA00023163"/>
    </source>
</evidence>
<dbReference type="PROSITE" id="PS50977">
    <property type="entry name" value="HTH_TETR_2"/>
    <property type="match status" value="1"/>
</dbReference>
<dbReference type="InterPro" id="IPR001647">
    <property type="entry name" value="HTH_TetR"/>
</dbReference>
<dbReference type="GO" id="GO:0003677">
    <property type="term" value="F:DNA binding"/>
    <property type="evidence" value="ECO:0007669"/>
    <property type="project" value="UniProtKB-UniRule"/>
</dbReference>
<dbReference type="InterPro" id="IPR009057">
    <property type="entry name" value="Homeodomain-like_sf"/>
</dbReference>
<evidence type="ECO:0000256" key="1">
    <source>
        <dbReference type="ARBA" id="ARBA00023015"/>
    </source>
</evidence>
<keyword evidence="3" id="KW-0804">Transcription</keyword>